<evidence type="ECO:0000313" key="2">
    <source>
        <dbReference type="Proteomes" id="UP000035760"/>
    </source>
</evidence>
<dbReference type="InterPro" id="IPR024079">
    <property type="entry name" value="MetalloPept_cat_dom_sf"/>
</dbReference>
<protein>
    <submittedName>
        <fullName evidence="1">Uncharacterized protein</fullName>
    </submittedName>
</protein>
<keyword evidence="2" id="KW-1185">Reference proteome</keyword>
<proteinExistence type="predicted"/>
<name>W6M058_9GAMM</name>
<dbReference type="GO" id="GO:0008237">
    <property type="term" value="F:metallopeptidase activity"/>
    <property type="evidence" value="ECO:0007669"/>
    <property type="project" value="InterPro"/>
</dbReference>
<dbReference type="EMBL" id="CBTJ020000001">
    <property type="protein sequence ID" value="CDI00751.1"/>
    <property type="molecule type" value="Genomic_DNA"/>
</dbReference>
<comment type="caution">
    <text evidence="1">The sequence shown here is derived from an EMBL/GenBank/DDBJ whole genome shotgun (WGS) entry which is preliminary data.</text>
</comment>
<gene>
    <name evidence="1" type="ORF">BN873_10007</name>
</gene>
<reference evidence="1" key="2">
    <citation type="submission" date="2014-03" db="EMBL/GenBank/DDBJ databases">
        <title>Candidatus Competibacter-lineage genomes retrieved from metagenomes reveal functional metabolic diversity.</title>
        <authorList>
            <person name="McIlroy S.J."/>
            <person name="Albertsen M."/>
            <person name="Andresen E.K."/>
            <person name="Saunders A.M."/>
            <person name="Kristiansen R."/>
            <person name="Stokholm-Bjerregaard M."/>
            <person name="Nielsen K.L."/>
            <person name="Nielsen P.H."/>
        </authorList>
    </citation>
    <scope>NUCLEOTIDE SEQUENCE</scope>
    <source>
        <strain evidence="1">Run_A_D11</strain>
    </source>
</reference>
<dbReference type="AlphaFoldDB" id="W6M058"/>
<dbReference type="Proteomes" id="UP000035760">
    <property type="component" value="Unassembled WGS sequence"/>
</dbReference>
<accession>W6M058</accession>
<dbReference type="Gene3D" id="3.40.390.10">
    <property type="entry name" value="Collagenase (Catalytic Domain)"/>
    <property type="match status" value="1"/>
</dbReference>
<evidence type="ECO:0000313" key="1">
    <source>
        <dbReference type="EMBL" id="CDI00751.1"/>
    </source>
</evidence>
<sequence>MKSKLSFKRFDAELNTDVCDAYNNAELTLTLRMGFRQINPAGGAAEGTYNDYGDATAPSRKIIKWTDASWTAWKANFVQSAQSFWNGKFWLINDAGAFSFTQAGETYYPNVWCRFKLIGNEANAAGNHHTIDVVRLHASESWFGSHSTLYDSKDTNLNKKRTDSKGKSVMQRAHVHEVGHLLGLDHVDVGKPHCLPTTNTNASACYGIADVDIRSVMGSGMELREENAYPWREALRNITAWELLTALLNSTPNVASATANLIAAIGGGPRQSLQIPVVLLTAVWPAKMKRHYPRTAEEIKAGKMIVSWPVRRVA</sequence>
<organism evidence="1 2">
    <name type="scientific">Candidatus Competibacter denitrificans Run_A_D11</name>
    <dbReference type="NCBI Taxonomy" id="1400863"/>
    <lineage>
        <taxon>Bacteria</taxon>
        <taxon>Pseudomonadati</taxon>
        <taxon>Pseudomonadota</taxon>
        <taxon>Gammaproteobacteria</taxon>
        <taxon>Candidatus Competibacteraceae</taxon>
        <taxon>Candidatus Competibacter</taxon>
    </lineage>
</organism>
<dbReference type="OrthoDB" id="7055852at2"/>
<dbReference type="SUPFAM" id="SSF55486">
    <property type="entry name" value="Metalloproteases ('zincins'), catalytic domain"/>
    <property type="match status" value="1"/>
</dbReference>
<reference evidence="1" key="1">
    <citation type="submission" date="2013-07" db="EMBL/GenBank/DDBJ databases">
        <authorList>
            <person name="McIlroy S."/>
        </authorList>
    </citation>
    <scope>NUCLEOTIDE SEQUENCE [LARGE SCALE GENOMIC DNA]</scope>
    <source>
        <strain evidence="1">Run_A_D11</strain>
    </source>
</reference>